<evidence type="ECO:0000256" key="10">
    <source>
        <dbReference type="ARBA" id="ARBA00022782"/>
    </source>
</evidence>
<dbReference type="GO" id="GO:0030154">
    <property type="term" value="P:cell differentiation"/>
    <property type="evidence" value="ECO:0007669"/>
    <property type="project" value="UniProtKB-KW"/>
</dbReference>
<dbReference type="Pfam" id="PF00595">
    <property type="entry name" value="PDZ"/>
    <property type="match status" value="4"/>
</dbReference>
<dbReference type="FunFam" id="2.30.42.10:FF:000074">
    <property type="entry name" value="protein scribble homolog isoform X2"/>
    <property type="match status" value="1"/>
</dbReference>
<dbReference type="GO" id="GO:0098968">
    <property type="term" value="P:neurotransmitter receptor transport postsynaptic membrane to endosome"/>
    <property type="evidence" value="ECO:0007669"/>
    <property type="project" value="TreeGrafter"/>
</dbReference>
<feature type="compositionally biased region" description="Pro residues" evidence="14">
    <location>
        <begin position="1657"/>
        <end position="1671"/>
    </location>
</feature>
<dbReference type="Gene3D" id="2.30.42.10">
    <property type="match status" value="4"/>
</dbReference>
<dbReference type="Proteomes" id="UP001152799">
    <property type="component" value="Chromosome 5"/>
</dbReference>
<dbReference type="Gene3D" id="3.80.10.10">
    <property type="entry name" value="Ribonuclease Inhibitor"/>
    <property type="match status" value="3"/>
</dbReference>
<evidence type="ECO:0000256" key="6">
    <source>
        <dbReference type="ARBA" id="ARBA00022490"/>
    </source>
</evidence>
<keyword evidence="4" id="KW-0217">Developmental protein</keyword>
<dbReference type="InterPro" id="IPR001611">
    <property type="entry name" value="Leu-rich_rpt"/>
</dbReference>
<feature type="region of interest" description="Disordered" evidence="14">
    <location>
        <begin position="1036"/>
        <end position="1099"/>
    </location>
</feature>
<dbReference type="GO" id="GO:0045211">
    <property type="term" value="C:postsynaptic membrane"/>
    <property type="evidence" value="ECO:0007669"/>
    <property type="project" value="TreeGrafter"/>
</dbReference>
<evidence type="ECO:0000256" key="8">
    <source>
        <dbReference type="ARBA" id="ARBA00022614"/>
    </source>
</evidence>
<dbReference type="OrthoDB" id="2187496at2759"/>
<dbReference type="FunFam" id="3.80.10.10:FF:000076">
    <property type="entry name" value="protein lap4 isoform X23"/>
    <property type="match status" value="1"/>
</dbReference>
<dbReference type="GO" id="GO:0005737">
    <property type="term" value="C:cytoplasm"/>
    <property type="evidence" value="ECO:0007669"/>
    <property type="project" value="UniProtKB-SubCell"/>
</dbReference>
<dbReference type="CDD" id="cd06701">
    <property type="entry name" value="PDZ4_Scribble-like"/>
    <property type="match status" value="1"/>
</dbReference>
<name>A0A9N9MXF3_9CUCU</name>
<feature type="compositionally biased region" description="Basic residues" evidence="14">
    <location>
        <begin position="1673"/>
        <end position="1683"/>
    </location>
</feature>
<evidence type="ECO:0000256" key="11">
    <source>
        <dbReference type="ARBA" id="ARBA00022949"/>
    </source>
</evidence>
<dbReference type="FunFam" id="3.80.10.10:FF:000118">
    <property type="entry name" value="Leucine rich repeat containing 7"/>
    <property type="match status" value="1"/>
</dbReference>
<evidence type="ECO:0000256" key="2">
    <source>
        <dbReference type="ARBA" id="ARBA00004282"/>
    </source>
</evidence>
<feature type="domain" description="PDZ" evidence="15">
    <location>
        <begin position="845"/>
        <end position="933"/>
    </location>
</feature>
<dbReference type="PANTHER" id="PTHR23119:SF44">
    <property type="entry name" value="PROTEIN LAP4"/>
    <property type="match status" value="1"/>
</dbReference>
<feature type="region of interest" description="Disordered" evidence="14">
    <location>
        <begin position="455"/>
        <end position="495"/>
    </location>
</feature>
<dbReference type="InterPro" id="IPR055414">
    <property type="entry name" value="LRR_R13L4/SHOC2-like"/>
</dbReference>
<keyword evidence="6" id="KW-0963">Cytoplasm</keyword>
<dbReference type="FunFam" id="2.30.42.10:FF:000041">
    <property type="entry name" value="protein scribble homolog isoform X1"/>
    <property type="match status" value="1"/>
</dbReference>
<dbReference type="GO" id="GO:0098609">
    <property type="term" value="P:cell-cell adhesion"/>
    <property type="evidence" value="ECO:0007669"/>
    <property type="project" value="TreeGrafter"/>
</dbReference>
<dbReference type="PROSITE" id="PS51450">
    <property type="entry name" value="LRR"/>
    <property type="match status" value="3"/>
</dbReference>
<keyword evidence="17" id="KW-1185">Reference proteome</keyword>
<feature type="compositionally biased region" description="Basic residues" evidence="14">
    <location>
        <begin position="627"/>
        <end position="642"/>
    </location>
</feature>
<keyword evidence="5" id="KW-1003">Cell membrane</keyword>
<dbReference type="Pfam" id="PF23598">
    <property type="entry name" value="LRR_14"/>
    <property type="match status" value="1"/>
</dbReference>
<feature type="region of interest" description="Disordered" evidence="14">
    <location>
        <begin position="987"/>
        <end position="1021"/>
    </location>
</feature>
<comment type="subcellular location">
    <subcellularLocation>
        <location evidence="2">Cell junction</location>
    </subcellularLocation>
    <subcellularLocation>
        <location evidence="1">Cell membrane</location>
        <topology evidence="1">Peripheral membrane protein</topology>
    </subcellularLocation>
    <subcellularLocation>
        <location evidence="3">Cytoplasm</location>
    </subcellularLocation>
</comment>
<evidence type="ECO:0000256" key="13">
    <source>
        <dbReference type="ARBA" id="ARBA00023136"/>
    </source>
</evidence>
<dbReference type="FunFam" id="2.30.42.10:FF:000064">
    <property type="entry name" value="protein lap4 isoform X1"/>
    <property type="match status" value="1"/>
</dbReference>
<dbReference type="InterPro" id="IPR032675">
    <property type="entry name" value="LRR_dom_sf"/>
</dbReference>
<evidence type="ECO:0000256" key="5">
    <source>
        <dbReference type="ARBA" id="ARBA00022475"/>
    </source>
</evidence>
<keyword evidence="10" id="KW-0221">Differentiation</keyword>
<dbReference type="GO" id="GO:0019901">
    <property type="term" value="F:protein kinase binding"/>
    <property type="evidence" value="ECO:0007669"/>
    <property type="project" value="TreeGrafter"/>
</dbReference>
<dbReference type="CDD" id="cd06704">
    <property type="entry name" value="PDZ1_Scribble-like"/>
    <property type="match status" value="1"/>
</dbReference>
<dbReference type="SMART" id="SM00228">
    <property type="entry name" value="PDZ"/>
    <property type="match status" value="4"/>
</dbReference>
<feature type="domain" description="PDZ" evidence="15">
    <location>
        <begin position="1101"/>
        <end position="1191"/>
    </location>
</feature>
<feature type="compositionally biased region" description="Polar residues" evidence="14">
    <location>
        <begin position="672"/>
        <end position="700"/>
    </location>
</feature>
<dbReference type="GO" id="GO:0098887">
    <property type="term" value="P:neurotransmitter receptor transport, endosome to postsynaptic membrane"/>
    <property type="evidence" value="ECO:0007669"/>
    <property type="project" value="TreeGrafter"/>
</dbReference>
<keyword evidence="8" id="KW-0433">Leucine-rich repeat</keyword>
<dbReference type="GO" id="GO:0016323">
    <property type="term" value="C:basolateral plasma membrane"/>
    <property type="evidence" value="ECO:0007669"/>
    <property type="project" value="TreeGrafter"/>
</dbReference>
<dbReference type="CDD" id="cd06703">
    <property type="entry name" value="PDZ2_Scribble-like"/>
    <property type="match status" value="1"/>
</dbReference>
<evidence type="ECO:0000256" key="4">
    <source>
        <dbReference type="ARBA" id="ARBA00022473"/>
    </source>
</evidence>
<dbReference type="InterPro" id="IPR050614">
    <property type="entry name" value="Synaptic_Scaffolding_LAP-MAGUK"/>
</dbReference>
<organism evidence="16 17">
    <name type="scientific">Ceutorhynchus assimilis</name>
    <name type="common">cabbage seed weevil</name>
    <dbReference type="NCBI Taxonomy" id="467358"/>
    <lineage>
        <taxon>Eukaryota</taxon>
        <taxon>Metazoa</taxon>
        <taxon>Ecdysozoa</taxon>
        <taxon>Arthropoda</taxon>
        <taxon>Hexapoda</taxon>
        <taxon>Insecta</taxon>
        <taxon>Pterygota</taxon>
        <taxon>Neoptera</taxon>
        <taxon>Endopterygota</taxon>
        <taxon>Coleoptera</taxon>
        <taxon>Polyphaga</taxon>
        <taxon>Cucujiformia</taxon>
        <taxon>Curculionidae</taxon>
        <taxon>Ceutorhynchinae</taxon>
        <taxon>Ceutorhynchus</taxon>
    </lineage>
</organism>
<dbReference type="EMBL" id="OU892281">
    <property type="protein sequence ID" value="CAG9769323.1"/>
    <property type="molecule type" value="Genomic_DNA"/>
</dbReference>
<dbReference type="SMART" id="SM00364">
    <property type="entry name" value="LRR_BAC"/>
    <property type="match status" value="12"/>
</dbReference>
<evidence type="ECO:0000256" key="9">
    <source>
        <dbReference type="ARBA" id="ARBA00022737"/>
    </source>
</evidence>
<dbReference type="SMART" id="SM00369">
    <property type="entry name" value="LRR_TYP"/>
    <property type="match status" value="14"/>
</dbReference>
<feature type="region of interest" description="Disordered" evidence="14">
    <location>
        <begin position="1647"/>
        <end position="1694"/>
    </location>
</feature>
<sequence length="2030" mass="223415">MFRCIPIFKGCNRQIEFVDKRHSSLVNVPEDILRYSRSLEELLLDANHIRDLPKNFFRLQRLRKLGLSDNEIQRLPPDIQNFEYLVELDVSRNDIPEIPEGIGQLHALRVADFSSNPIARLPPAFSQLKSLTTLGLNDMSLTSLPTDFGHLVSLISLELRENLLKELPASFSQLVNLERLDLGDNEIDELPPHIGKLPALQELWLDHNQLQSLPPEIGQLHNLSCLDLSENRLEFLPEDIAGLESLTDLHLSQNVLETLPDGIGKLEKLTILKVDQNRLTSLNSNIGCCHNLQELILTENFLSELPLEIGKLVKLTNLNVDRNSLTSIPEEIGNLCELGVLSLRDNRLTLLPDTLGDCKRLHVLDVSGNRLPHLPYTLLQLRLKAVWLSDNQAQPLLTFQTDTDSDTGKTVLTCFLLPQQEYQPTITSDGRLYRCDMNTGLSNGTLSRITASGAKDDVSDDWQEHEASRTHSVKFSDPQDQENKETPFVRQNTPHPRELKAKAHKLFGKGGSHGQTSFEDSDNHPDGFVNAIPNEPEKNTPAFEAINTHIVHPEHPAVLRTATPPAILAANVKTEEYPTADVVGNGQEDSEPSQDEELDEDFLRRRVGFVPSDGSSDGLSKEEAKQSKLHRRDTPHHLKNKRVTTPIDKDKVANIIAQAIKRKEDHCESSDRLSLSTNPESVGDRSSVSSQAGDSVNNDPSVEVREEKYEIRIERSNAGLGLSIAGGRGSTPFKGDDEGIFISRVTEGGPADLAGLKVADKVLKVNGNDVTDVSHYEAVEVLKASGQALVLEVIREVTRLIKSKPEISANKPDITGSKPETYHVTPPPPLPLIIDTVETKKVLVHTTLIRDSRGLGFSIAGGKGSQPFKADSDAIYVSRITDGGVADRDGKLALGDRVISINGVDLNGASHQQAVNLLTGLERFVRLVVEREIPVDDPIPQGASPSPGPQQSPRIFGLPKPYTGLYSANSYMANRPFSAYRRSVESDVSKKSESPEPLINKRTPENTPPTTTTTRINPVELPKTNGIDHNHTANHETAISTNATPVNYEAPKPAPRRLNSVSAEMPPSNAQKEQPQPSPTMTNNNHKKATPTSSIDSDEQDVILSKAEGSLGFSIIGGSDHSSIPFGDKEPGIFISHMVPGGTAANSGKLRVGDRILKVNGEDITKFSHQDAVMALLRPGDSITLSVRHDPLPEGYQELVIEKGETERLGMHIKGGLQGQRGNPLDRSDEGVFISKINTVGAARRDGRLKSGMRLIEVNGRSLLGASHAEAVNILRQCGNTIYIIVCKGYDKADIDRAISEGRLTRGGSVSSRSQSVSSLDFPDEEILQFEKEETERRLQPLYQSEDDLTLVEAKPPTPAEKVLDVVHAVETLAKGPQENVAPPKSPGGPNSELKTTTIVMSKHTLAPQATTEFAATLPKSSKPENEVESGTLNNKTINQIRSMSTESLNTIFTETSSPPLSNKRSHSVESLLSEEIPFEKPENQLANIDPVEPLIPPPLTYTVNQQTNNNEPPTGIYDPCSNTNSIFRYSDNSVAHIPNIASPWPQPTINVYNQFPTSAFHPYGYPHTLSSINTFSPIPMQTLPHIFSPPIPEINSIFNSPVSPPPPDETALLTDDDIIKVPPPPPIEYETTTKPLNMATSKSQNPVLNLLSPTSDEPPPLPISPPPPLTPRSKKIIVKPKTKPPPVPAKPPLRTFRSEETLLNCDPDYYNSLRKSMDEIEYKRPLSVAISTSSEFGSTTTTSMYNIFSKPPQSPKSHVVKQSVSDRKKFFENAMEESQKPSKKEKIFSYLSPDEINNLRAEEDRKIANLSSAEVNSINDLSPSDNESIESQPRSRPSSTIGIVRTAKAERRFRDKLKEEGLLTDEDDANLSPAQERTLRAEKRAAWRAARLKSLEQDAIQAQMVIKSMTDMVGANENPKHSSVAEVVDGRTELQGVHADSKTNSMLTPSPPPSSIDEQDGSPALRPSSADFPRLAVRETPNGARTVRETEKILGETVTRKTEEYVDEATGERRVRTVEVVEKLIEREV</sequence>
<evidence type="ECO:0000256" key="1">
    <source>
        <dbReference type="ARBA" id="ARBA00004202"/>
    </source>
</evidence>
<gene>
    <name evidence="16" type="ORF">CEUTPL_LOCUS9835</name>
</gene>
<feature type="region of interest" description="Disordered" evidence="14">
    <location>
        <begin position="1819"/>
        <end position="1842"/>
    </location>
</feature>
<dbReference type="GO" id="GO:0045197">
    <property type="term" value="P:establishment or maintenance of epithelial cell apical/basal polarity"/>
    <property type="evidence" value="ECO:0007669"/>
    <property type="project" value="TreeGrafter"/>
</dbReference>
<dbReference type="CDD" id="cd06702">
    <property type="entry name" value="PDZ3_Scribble-like"/>
    <property type="match status" value="1"/>
</dbReference>
<dbReference type="Pfam" id="PF13855">
    <property type="entry name" value="LRR_8"/>
    <property type="match status" value="3"/>
</dbReference>
<feature type="compositionally biased region" description="Polar residues" evidence="14">
    <location>
        <begin position="1068"/>
        <end position="1095"/>
    </location>
</feature>
<feature type="region of interest" description="Disordered" evidence="14">
    <location>
        <begin position="666"/>
        <end position="703"/>
    </location>
</feature>
<proteinExistence type="predicted"/>
<dbReference type="InterPro" id="IPR001478">
    <property type="entry name" value="PDZ"/>
</dbReference>
<evidence type="ECO:0000256" key="12">
    <source>
        <dbReference type="ARBA" id="ARBA00023054"/>
    </source>
</evidence>
<dbReference type="PROSITE" id="PS50106">
    <property type="entry name" value="PDZ"/>
    <property type="match status" value="4"/>
</dbReference>
<feature type="compositionally biased region" description="Acidic residues" evidence="14">
    <location>
        <begin position="588"/>
        <end position="600"/>
    </location>
</feature>
<protein>
    <recommendedName>
        <fullName evidence="15">PDZ domain-containing protein</fullName>
    </recommendedName>
</protein>
<dbReference type="SUPFAM" id="SSF52058">
    <property type="entry name" value="L domain-like"/>
    <property type="match status" value="2"/>
</dbReference>
<feature type="region of interest" description="Disordered" evidence="14">
    <location>
        <begin position="1938"/>
        <end position="1973"/>
    </location>
</feature>
<dbReference type="GO" id="GO:0014069">
    <property type="term" value="C:postsynaptic density"/>
    <property type="evidence" value="ECO:0007669"/>
    <property type="project" value="TreeGrafter"/>
</dbReference>
<keyword evidence="11" id="KW-0965">Cell junction</keyword>
<feature type="compositionally biased region" description="Basic and acidic residues" evidence="14">
    <location>
        <begin position="455"/>
        <end position="469"/>
    </location>
</feature>
<evidence type="ECO:0000313" key="16">
    <source>
        <dbReference type="EMBL" id="CAG9769323.1"/>
    </source>
</evidence>
<feature type="region of interest" description="Disordered" evidence="14">
    <location>
        <begin position="578"/>
        <end position="646"/>
    </location>
</feature>
<evidence type="ECO:0000259" key="15">
    <source>
        <dbReference type="PROSITE" id="PS50106"/>
    </source>
</evidence>
<feature type="domain" description="PDZ" evidence="15">
    <location>
        <begin position="710"/>
        <end position="797"/>
    </location>
</feature>
<dbReference type="GO" id="GO:0005912">
    <property type="term" value="C:adherens junction"/>
    <property type="evidence" value="ECO:0007669"/>
    <property type="project" value="TreeGrafter"/>
</dbReference>
<dbReference type="PANTHER" id="PTHR23119">
    <property type="entry name" value="DISCS LARGE"/>
    <property type="match status" value="1"/>
</dbReference>
<evidence type="ECO:0000256" key="7">
    <source>
        <dbReference type="ARBA" id="ARBA00022553"/>
    </source>
</evidence>
<accession>A0A9N9MXF3</accession>
<evidence type="ECO:0000313" key="17">
    <source>
        <dbReference type="Proteomes" id="UP001152799"/>
    </source>
</evidence>
<keyword evidence="12" id="KW-0175">Coiled coil</keyword>
<feature type="domain" description="PDZ" evidence="15">
    <location>
        <begin position="1198"/>
        <end position="1290"/>
    </location>
</feature>
<evidence type="ECO:0000256" key="14">
    <source>
        <dbReference type="SAM" id="MobiDB-lite"/>
    </source>
</evidence>
<evidence type="ECO:0000256" key="3">
    <source>
        <dbReference type="ARBA" id="ARBA00004496"/>
    </source>
</evidence>
<keyword evidence="7" id="KW-0597">Phosphoprotein</keyword>
<dbReference type="InterPro" id="IPR036034">
    <property type="entry name" value="PDZ_sf"/>
</dbReference>
<keyword evidence="13" id="KW-0472">Membrane</keyword>
<dbReference type="InterPro" id="IPR003591">
    <property type="entry name" value="Leu-rich_rpt_typical-subtyp"/>
</dbReference>
<dbReference type="SUPFAM" id="SSF50156">
    <property type="entry name" value="PDZ domain-like"/>
    <property type="match status" value="4"/>
</dbReference>
<reference evidence="16" key="1">
    <citation type="submission" date="2022-01" db="EMBL/GenBank/DDBJ databases">
        <authorList>
            <person name="King R."/>
        </authorList>
    </citation>
    <scope>NUCLEOTIDE SEQUENCE</scope>
</reference>
<feature type="compositionally biased region" description="Polar residues" evidence="14">
    <location>
        <begin position="1036"/>
        <end position="1045"/>
    </location>
</feature>
<dbReference type="GO" id="GO:0043113">
    <property type="term" value="P:receptor clustering"/>
    <property type="evidence" value="ECO:0007669"/>
    <property type="project" value="TreeGrafter"/>
</dbReference>
<keyword evidence="9" id="KW-0677">Repeat</keyword>